<dbReference type="EMBL" id="MT142841">
    <property type="protein sequence ID" value="QJA89365.1"/>
    <property type="molecule type" value="Genomic_DNA"/>
</dbReference>
<evidence type="ECO:0000313" key="1">
    <source>
        <dbReference type="EMBL" id="QJA89365.1"/>
    </source>
</evidence>
<proteinExistence type="predicted"/>
<reference evidence="1" key="1">
    <citation type="submission" date="2020-03" db="EMBL/GenBank/DDBJ databases">
        <title>The deep terrestrial virosphere.</title>
        <authorList>
            <person name="Holmfeldt K."/>
            <person name="Nilsson E."/>
            <person name="Simone D."/>
            <person name="Lopez-Fernandez M."/>
            <person name="Wu X."/>
            <person name="de Brujin I."/>
            <person name="Lundin D."/>
            <person name="Andersson A."/>
            <person name="Bertilsson S."/>
            <person name="Dopson M."/>
        </authorList>
    </citation>
    <scope>NUCLEOTIDE SEQUENCE</scope>
    <source>
        <strain evidence="1">MM415B02562</strain>
    </source>
</reference>
<dbReference type="AlphaFoldDB" id="A0A6M3L824"/>
<organism evidence="1">
    <name type="scientific">viral metagenome</name>
    <dbReference type="NCBI Taxonomy" id="1070528"/>
    <lineage>
        <taxon>unclassified sequences</taxon>
        <taxon>metagenomes</taxon>
        <taxon>organismal metagenomes</taxon>
    </lineage>
</organism>
<sequence length="135" mass="15564">MAKKSSVIVVPIEVIESPSFCTLNGTAKQVLLRFLSKRRMEAIPTKNGRQNGYRIINNGEIEYSFAEAQKRDGFSPQRFNAALKDLKERGFISVERRGGLYRYVSTYRVHVPDETEAWRTWKNRKSCDKSQCSIL</sequence>
<accession>A0A6M3L824</accession>
<gene>
    <name evidence="1" type="ORF">MM415B02562_0008</name>
</gene>
<name>A0A6M3L824_9ZZZZ</name>
<protein>
    <submittedName>
        <fullName evidence="1">Uncharacterized protein</fullName>
    </submittedName>
</protein>